<dbReference type="EMBL" id="LAZR01006598">
    <property type="protein sequence ID" value="KKM90984.1"/>
    <property type="molecule type" value="Genomic_DNA"/>
</dbReference>
<sequence length="236" mass="28374">MSTGYKYECKFCGTRFKIESRYMSHRCRAMIRDEQIRTPLGHTAWSYYQKWMKSHRRAVPSIETFLTSKFYTTFIKFAQFAQKVGLPDVDTFIWYMREKKIPPVIWINNDIYASYIEFIDKKSDPNKQALQTIDRLFKLADEFQVDVSDVFEHLDPNDVILMLHRRQISPWILLHSKKFKEFFVNKTTDQEKIIMTTDQEKIILESIIRPDYWAGKKKQFPEVVAQMKKYVHELDL</sequence>
<comment type="caution">
    <text evidence="1">The sequence shown here is derived from an EMBL/GenBank/DDBJ whole genome shotgun (WGS) entry which is preliminary data.</text>
</comment>
<reference evidence="1" key="1">
    <citation type="journal article" date="2015" name="Nature">
        <title>Complex archaea that bridge the gap between prokaryotes and eukaryotes.</title>
        <authorList>
            <person name="Spang A."/>
            <person name="Saw J.H."/>
            <person name="Jorgensen S.L."/>
            <person name="Zaremba-Niedzwiedzka K."/>
            <person name="Martijn J."/>
            <person name="Lind A.E."/>
            <person name="van Eijk R."/>
            <person name="Schleper C."/>
            <person name="Guy L."/>
            <person name="Ettema T.J."/>
        </authorList>
    </citation>
    <scope>NUCLEOTIDE SEQUENCE</scope>
</reference>
<protein>
    <submittedName>
        <fullName evidence="1">Uncharacterized protein</fullName>
    </submittedName>
</protein>
<accession>A0A0F9L805</accession>
<proteinExistence type="predicted"/>
<name>A0A0F9L805_9ZZZZ</name>
<gene>
    <name evidence="1" type="ORF">LCGC14_1233070</name>
</gene>
<evidence type="ECO:0000313" key="1">
    <source>
        <dbReference type="EMBL" id="KKM90984.1"/>
    </source>
</evidence>
<dbReference type="AlphaFoldDB" id="A0A0F9L805"/>
<organism evidence="1">
    <name type="scientific">marine sediment metagenome</name>
    <dbReference type="NCBI Taxonomy" id="412755"/>
    <lineage>
        <taxon>unclassified sequences</taxon>
        <taxon>metagenomes</taxon>
        <taxon>ecological metagenomes</taxon>
    </lineage>
</organism>